<dbReference type="InterPro" id="IPR033932">
    <property type="entry name" value="YtcJ-like"/>
</dbReference>
<proteinExistence type="predicted"/>
<reference evidence="2" key="1">
    <citation type="journal article" date="2014" name="Int. J. Syst. Evol. Microbiol.">
        <title>Complete genome sequence of Corynebacterium casei LMG S-19264T (=DSM 44701T), isolated from a smear-ripened cheese.</title>
        <authorList>
            <consortium name="US DOE Joint Genome Institute (JGI-PGF)"/>
            <person name="Walter F."/>
            <person name="Albersmeier A."/>
            <person name="Kalinowski J."/>
            <person name="Ruckert C."/>
        </authorList>
    </citation>
    <scope>NUCLEOTIDE SEQUENCE</scope>
    <source>
        <strain evidence="2">JCM 4403</strain>
    </source>
</reference>
<dbReference type="RefSeq" id="WP_189561158.1">
    <property type="nucleotide sequence ID" value="NZ_BMTU01000016.1"/>
</dbReference>
<evidence type="ECO:0000313" key="3">
    <source>
        <dbReference type="Proteomes" id="UP000656732"/>
    </source>
</evidence>
<protein>
    <submittedName>
        <fullName evidence="2">Amidohydrolase</fullName>
    </submittedName>
</protein>
<evidence type="ECO:0000313" key="2">
    <source>
        <dbReference type="EMBL" id="GGR03685.1"/>
    </source>
</evidence>
<accession>A0A918F5R9</accession>
<dbReference type="Proteomes" id="UP000656732">
    <property type="component" value="Unassembled WGS sequence"/>
</dbReference>
<dbReference type="InterPro" id="IPR011059">
    <property type="entry name" value="Metal-dep_hydrolase_composite"/>
</dbReference>
<dbReference type="Gene3D" id="2.30.40.10">
    <property type="entry name" value="Urease, subunit C, domain 1"/>
    <property type="match status" value="1"/>
</dbReference>
<reference evidence="2" key="2">
    <citation type="submission" date="2020-09" db="EMBL/GenBank/DDBJ databases">
        <authorList>
            <person name="Sun Q."/>
            <person name="Ohkuma M."/>
        </authorList>
    </citation>
    <scope>NUCLEOTIDE SEQUENCE</scope>
    <source>
        <strain evidence="2">JCM 4403</strain>
    </source>
</reference>
<dbReference type="InterPro" id="IPR013108">
    <property type="entry name" value="Amidohydro_3"/>
</dbReference>
<dbReference type="PANTHER" id="PTHR22642">
    <property type="entry name" value="IMIDAZOLONEPROPIONASE"/>
    <property type="match status" value="1"/>
</dbReference>
<evidence type="ECO:0000259" key="1">
    <source>
        <dbReference type="Pfam" id="PF07969"/>
    </source>
</evidence>
<dbReference type="GO" id="GO:0016810">
    <property type="term" value="F:hydrolase activity, acting on carbon-nitrogen (but not peptide) bonds"/>
    <property type="evidence" value="ECO:0007669"/>
    <property type="project" value="InterPro"/>
</dbReference>
<dbReference type="Pfam" id="PF07969">
    <property type="entry name" value="Amidohydro_3"/>
    <property type="match status" value="1"/>
</dbReference>
<dbReference type="EMBL" id="BMTU01000016">
    <property type="protein sequence ID" value="GGR03685.1"/>
    <property type="molecule type" value="Genomic_DNA"/>
</dbReference>
<gene>
    <name evidence="2" type="ORF">GCM10010280_59680</name>
</gene>
<organism evidence="2 3">
    <name type="scientific">Streptomyces pilosus</name>
    <dbReference type="NCBI Taxonomy" id="28893"/>
    <lineage>
        <taxon>Bacteria</taxon>
        <taxon>Bacillati</taxon>
        <taxon>Actinomycetota</taxon>
        <taxon>Actinomycetes</taxon>
        <taxon>Kitasatosporales</taxon>
        <taxon>Streptomycetaceae</taxon>
        <taxon>Streptomyces</taxon>
    </lineage>
</organism>
<dbReference type="AlphaFoldDB" id="A0A918F5R9"/>
<sequence length="559" mass="59947">MIIDTILTGLTAHTMNPDRPTAHVIGIHQGRIIGLDDELAHVRARQKLDLLGACVVPGFNDAHNHMVLYGLTRREIDLSDVRVRTLEDLYDAVAEQARRTPEDQWLMGFGYDQHRLGGHPHRVVLDRIAPRHRVWLRHVSGHLAVVNSCVLDGMGPSAAERAVSLRGRIVTDDEGEPTGLIEEGAIDLVRALTYPHSTAELAEAIGRANRDYVQEGITSCTEAGVGTGWVGHSPIEVAAYQQARTTDALDVRIQLMVAHEALHVLDAHADDPAGARLDLGLHTGFGDEWLRLGAVKIFADGSLSGQTAALSRGYAGARAHRGELRFTAGELARHVVQAHATGWQVAVHALGDRAIDVVLDAFEAAQHAFPRTDVRPRIEHCGLTRPDQLARLRALGVVPVPQAVFIERTGDALVTALGPERAEWAHRHRSFLDAGLTVPGSSDRPIAPGSPLRGIHAMVNRTTDTGDVLGPGEVVSPAQALYAYTMGSAHAGFDERVKGSIEPGKLADLAVLERDPTTVPPDTIKDIAVLATLVGGRFVYDAPGFVVDGGVAGEGASAR</sequence>
<dbReference type="SUPFAM" id="SSF51338">
    <property type="entry name" value="Composite domain of metallo-dependent hydrolases"/>
    <property type="match status" value="1"/>
</dbReference>
<dbReference type="Gene3D" id="3.10.310.70">
    <property type="match status" value="1"/>
</dbReference>
<dbReference type="PANTHER" id="PTHR22642:SF2">
    <property type="entry name" value="PROTEIN LONG AFTER FAR-RED 3"/>
    <property type="match status" value="1"/>
</dbReference>
<keyword evidence="3" id="KW-1185">Reference proteome</keyword>
<name>A0A918F5R9_9ACTN</name>
<feature type="domain" description="Amidohydrolase 3" evidence="1">
    <location>
        <begin position="48"/>
        <end position="540"/>
    </location>
</feature>
<dbReference type="SUPFAM" id="SSF51556">
    <property type="entry name" value="Metallo-dependent hydrolases"/>
    <property type="match status" value="1"/>
</dbReference>
<dbReference type="Gene3D" id="3.20.20.140">
    <property type="entry name" value="Metal-dependent hydrolases"/>
    <property type="match status" value="1"/>
</dbReference>
<dbReference type="InterPro" id="IPR032466">
    <property type="entry name" value="Metal_Hydrolase"/>
</dbReference>
<dbReference type="CDD" id="cd01300">
    <property type="entry name" value="YtcJ_like"/>
    <property type="match status" value="1"/>
</dbReference>
<comment type="caution">
    <text evidence="2">The sequence shown here is derived from an EMBL/GenBank/DDBJ whole genome shotgun (WGS) entry which is preliminary data.</text>
</comment>